<feature type="compositionally biased region" description="Polar residues" evidence="1">
    <location>
        <begin position="343"/>
        <end position="352"/>
    </location>
</feature>
<feature type="transmembrane region" description="Helical" evidence="2">
    <location>
        <begin position="69"/>
        <end position="93"/>
    </location>
</feature>
<gene>
    <name evidence="4" type="ORF">VKT23_015379</name>
</gene>
<feature type="domain" description="DUF6533" evidence="3">
    <location>
        <begin position="40"/>
        <end position="84"/>
    </location>
</feature>
<keyword evidence="5" id="KW-1185">Reference proteome</keyword>
<dbReference type="InterPro" id="IPR045340">
    <property type="entry name" value="DUF6533"/>
</dbReference>
<dbReference type="Proteomes" id="UP001498398">
    <property type="component" value="Unassembled WGS sequence"/>
</dbReference>
<feature type="transmembrane region" description="Helical" evidence="2">
    <location>
        <begin position="178"/>
        <end position="203"/>
    </location>
</feature>
<evidence type="ECO:0000259" key="3">
    <source>
        <dbReference type="Pfam" id="PF20151"/>
    </source>
</evidence>
<dbReference type="Pfam" id="PF20151">
    <property type="entry name" value="DUF6533"/>
    <property type="match status" value="1"/>
</dbReference>
<protein>
    <recommendedName>
        <fullName evidence="3">DUF6533 domain-containing protein</fullName>
    </recommendedName>
</protein>
<evidence type="ECO:0000313" key="4">
    <source>
        <dbReference type="EMBL" id="KAK7444362.1"/>
    </source>
</evidence>
<feature type="region of interest" description="Disordered" evidence="1">
    <location>
        <begin position="339"/>
        <end position="359"/>
    </location>
</feature>
<comment type="caution">
    <text evidence="4">The sequence shown here is derived from an EMBL/GenBank/DDBJ whole genome shotgun (WGS) entry which is preliminary data.</text>
</comment>
<keyword evidence="2" id="KW-1133">Transmembrane helix</keyword>
<feature type="transmembrane region" description="Helical" evidence="2">
    <location>
        <begin position="137"/>
        <end position="158"/>
    </location>
</feature>
<dbReference type="EMBL" id="JBANRG010000051">
    <property type="protein sequence ID" value="KAK7444362.1"/>
    <property type="molecule type" value="Genomic_DNA"/>
</dbReference>
<evidence type="ECO:0000256" key="2">
    <source>
        <dbReference type="SAM" id="Phobius"/>
    </source>
</evidence>
<keyword evidence="2" id="KW-0812">Transmembrane</keyword>
<sequence>MSLEAAGTANGFPLALLPNPTTPLAFIPQDIADTLQLAIYFSVGTTAMFIWDILVNVPKDWKLLFEHKVTFPTIVYFLSRLFSLGCLLSETILLTARLSDCQSPVHILEAMFFAGMAATNLLFFFRIRAIYNRNPWIVAAFFFLWLANVGCSSTEFLLGEGFHIGPTRYCVILNVRVFYAVIPAVAVLVHDTIIFAAVSARLYTHSQVVNRRSESFTTSAKDYISGRRLPKFSRALFVDGQVYYLISFLTTAVVITMLLIPSLPVAYHLMMIPPHIAIVNSMACSVYRNVRFGIIKEGAISTTSVTSYSAPARPGISLLPIHHTQNPVFNYRLSHTGDPKPGSSISLTSPTSKCGPELA</sequence>
<feature type="transmembrane region" description="Helical" evidence="2">
    <location>
        <begin position="105"/>
        <end position="125"/>
    </location>
</feature>
<organism evidence="4 5">
    <name type="scientific">Marasmiellus scandens</name>
    <dbReference type="NCBI Taxonomy" id="2682957"/>
    <lineage>
        <taxon>Eukaryota</taxon>
        <taxon>Fungi</taxon>
        <taxon>Dikarya</taxon>
        <taxon>Basidiomycota</taxon>
        <taxon>Agaricomycotina</taxon>
        <taxon>Agaricomycetes</taxon>
        <taxon>Agaricomycetidae</taxon>
        <taxon>Agaricales</taxon>
        <taxon>Marasmiineae</taxon>
        <taxon>Omphalotaceae</taxon>
        <taxon>Marasmiellus</taxon>
    </lineage>
</organism>
<feature type="transmembrane region" description="Helical" evidence="2">
    <location>
        <begin position="242"/>
        <end position="260"/>
    </location>
</feature>
<feature type="transmembrane region" description="Helical" evidence="2">
    <location>
        <begin position="37"/>
        <end position="57"/>
    </location>
</feature>
<evidence type="ECO:0000256" key="1">
    <source>
        <dbReference type="SAM" id="MobiDB-lite"/>
    </source>
</evidence>
<keyword evidence="2" id="KW-0472">Membrane</keyword>
<proteinExistence type="predicted"/>
<name>A0ABR1IY45_9AGAR</name>
<accession>A0ABR1IY45</accession>
<reference evidence="4 5" key="1">
    <citation type="submission" date="2024-01" db="EMBL/GenBank/DDBJ databases">
        <title>A draft genome for the cacao thread blight pathogen Marasmiellus scandens.</title>
        <authorList>
            <person name="Baruah I.K."/>
            <person name="Leung J."/>
            <person name="Bukari Y."/>
            <person name="Amoako-Attah I."/>
            <person name="Meinhardt L.W."/>
            <person name="Bailey B.A."/>
            <person name="Cohen S.P."/>
        </authorList>
    </citation>
    <scope>NUCLEOTIDE SEQUENCE [LARGE SCALE GENOMIC DNA]</scope>
    <source>
        <strain evidence="4 5">GH-19</strain>
    </source>
</reference>
<evidence type="ECO:0000313" key="5">
    <source>
        <dbReference type="Proteomes" id="UP001498398"/>
    </source>
</evidence>